<evidence type="ECO:0000313" key="3">
    <source>
        <dbReference type="Proteomes" id="UP001498476"/>
    </source>
</evidence>
<name>A0ABR1HAD6_9HYPO</name>
<evidence type="ECO:0008006" key="4">
    <source>
        <dbReference type="Google" id="ProtNLM"/>
    </source>
</evidence>
<keyword evidence="1" id="KW-0175">Coiled coil</keyword>
<accession>A0ABR1HAD6</accession>
<comment type="caution">
    <text evidence="2">The sequence shown here is derived from an EMBL/GenBank/DDBJ whole genome shotgun (WGS) entry which is preliminary data.</text>
</comment>
<protein>
    <recommendedName>
        <fullName evidence="4">Thioesterase-like superfamily-domain-containing protein</fullName>
    </recommendedName>
</protein>
<dbReference type="EMBL" id="JAZAVJ010000053">
    <property type="protein sequence ID" value="KAK7417844.1"/>
    <property type="molecule type" value="Genomic_DNA"/>
</dbReference>
<dbReference type="Pfam" id="PF13279">
    <property type="entry name" value="4HBT_2"/>
    <property type="match status" value="1"/>
</dbReference>
<dbReference type="InterPro" id="IPR029069">
    <property type="entry name" value="HotDog_dom_sf"/>
</dbReference>
<proteinExistence type="predicted"/>
<dbReference type="Proteomes" id="UP001498476">
    <property type="component" value="Unassembled WGS sequence"/>
</dbReference>
<dbReference type="Gene3D" id="3.10.129.10">
    <property type="entry name" value="Hotdog Thioesterase"/>
    <property type="match status" value="1"/>
</dbReference>
<evidence type="ECO:0000256" key="1">
    <source>
        <dbReference type="SAM" id="Coils"/>
    </source>
</evidence>
<organism evidence="2 3">
    <name type="scientific">Neonectria punicea</name>
    <dbReference type="NCBI Taxonomy" id="979145"/>
    <lineage>
        <taxon>Eukaryota</taxon>
        <taxon>Fungi</taxon>
        <taxon>Dikarya</taxon>
        <taxon>Ascomycota</taxon>
        <taxon>Pezizomycotina</taxon>
        <taxon>Sordariomycetes</taxon>
        <taxon>Hypocreomycetidae</taxon>
        <taxon>Hypocreales</taxon>
        <taxon>Nectriaceae</taxon>
        <taxon>Neonectria</taxon>
    </lineage>
</organism>
<feature type="coiled-coil region" evidence="1">
    <location>
        <begin position="245"/>
        <end position="279"/>
    </location>
</feature>
<gene>
    <name evidence="2" type="ORF">QQX98_004319</name>
</gene>
<sequence length="281" mass="32569">MAPLMRLSQTMRRTVPSALSRASIVPFATGAIRQFHATRPAGKSHNPRWLSDVKERLKRFQELDIPPQQAEKAKELFNYVQTHWMELLAGEEGFLTAKEWRGLDKHEVAWGDMDSMGNQYCRCRHVNNVMYNKYAEAARVNWLRSFAATSNSDHRQEWVELMTPRSVGLILRSIKTDYKFPMDFPDQTTVLHKLVSPPNYDSDHVLLEAVILSERHQRPAARCFEDIVVFDYRAAKKTPLRGFMVDELRKTFEKQETSRKECEDKIEGLIKAVKEIETSAV</sequence>
<dbReference type="SUPFAM" id="SSF54637">
    <property type="entry name" value="Thioesterase/thiol ester dehydrase-isomerase"/>
    <property type="match status" value="1"/>
</dbReference>
<dbReference type="CDD" id="cd00586">
    <property type="entry name" value="4HBT"/>
    <property type="match status" value="1"/>
</dbReference>
<evidence type="ECO:0000313" key="2">
    <source>
        <dbReference type="EMBL" id="KAK7417844.1"/>
    </source>
</evidence>
<reference evidence="2 3" key="1">
    <citation type="journal article" date="2025" name="Microbiol. Resour. Announc.">
        <title>Draft genome sequences for Neonectria magnoliae and Neonectria punicea, canker pathogens of Liriodendron tulipifera and Acer saccharum in West Virginia.</title>
        <authorList>
            <person name="Petronek H.M."/>
            <person name="Kasson M.T."/>
            <person name="Metheny A.M."/>
            <person name="Stauder C.M."/>
            <person name="Lovett B."/>
            <person name="Lynch S.C."/>
            <person name="Garnas J.R."/>
            <person name="Kasson L.R."/>
            <person name="Stajich J.E."/>
        </authorList>
    </citation>
    <scope>NUCLEOTIDE SEQUENCE [LARGE SCALE GENOMIC DNA]</scope>
    <source>
        <strain evidence="2 3">NRRL 64653</strain>
    </source>
</reference>
<keyword evidence="3" id="KW-1185">Reference proteome</keyword>